<dbReference type="EMBL" id="KB630813">
    <property type="protein sequence ID" value="ERL83884.1"/>
    <property type="molecule type" value="Genomic_DNA"/>
</dbReference>
<dbReference type="OrthoDB" id="5945655at2759"/>
<sequence length="275" mass="31883">MCERRKGLPQLLQQIRSLTVKSCQLQFQYEQWNCSTMHMKKFFKKIYRETAFMYSLATSAFMYVIAQACVEGKLSNCQCAGHPKSDNPLKWDWGGCSVNTKYASTFVEKFLQLKRKGDNPNNIMKYNSEVGLRITRHNTKKVCKCHGLSGSCTQRICYKSLRPFDEVAKNLTALYHKAIQVEPDNNIHDISRHKKKKQLLFLDSSPNFCESYRNSAFSTTGRRCRDIDNCATLCCSNDYITVTKLVSQKCNCEWKNISSFQLKCDGCQREETEYY</sequence>
<dbReference type="AlphaFoldDB" id="N6UQN3"/>
<protein>
    <recommendedName>
        <fullName evidence="9">Protein Wnt</fullName>
    </recommendedName>
</protein>
<feature type="non-terminal residue" evidence="11">
    <location>
        <position position="275"/>
    </location>
</feature>
<evidence type="ECO:0000313" key="11">
    <source>
        <dbReference type="EMBL" id="ENN83071.1"/>
    </source>
</evidence>
<dbReference type="Proteomes" id="UP000030742">
    <property type="component" value="Unassembled WGS sequence"/>
</dbReference>
<dbReference type="EMBL" id="KB737158">
    <property type="protein sequence ID" value="ENN83070.1"/>
    <property type="molecule type" value="Genomic_DNA"/>
</dbReference>
<dbReference type="InterPro" id="IPR005817">
    <property type="entry name" value="Wnt"/>
</dbReference>
<organism evidence="11">
    <name type="scientific">Dendroctonus ponderosae</name>
    <name type="common">Mountain pine beetle</name>
    <dbReference type="NCBI Taxonomy" id="77166"/>
    <lineage>
        <taxon>Eukaryota</taxon>
        <taxon>Metazoa</taxon>
        <taxon>Ecdysozoa</taxon>
        <taxon>Arthropoda</taxon>
        <taxon>Hexapoda</taxon>
        <taxon>Insecta</taxon>
        <taxon>Pterygota</taxon>
        <taxon>Neoptera</taxon>
        <taxon>Endopterygota</taxon>
        <taxon>Coleoptera</taxon>
        <taxon>Polyphaga</taxon>
        <taxon>Cucujiformia</taxon>
        <taxon>Curculionidae</taxon>
        <taxon>Scolytinae</taxon>
        <taxon>Dendroctonus</taxon>
    </lineage>
</organism>
<dbReference type="PANTHER" id="PTHR12027">
    <property type="entry name" value="WNT RELATED"/>
    <property type="match status" value="1"/>
</dbReference>
<dbReference type="EMBL" id="KB737157">
    <property type="protein sequence ID" value="ENN83071.1"/>
    <property type="molecule type" value="Genomic_DNA"/>
</dbReference>
<dbReference type="GO" id="GO:0005125">
    <property type="term" value="F:cytokine activity"/>
    <property type="evidence" value="ECO:0007669"/>
    <property type="project" value="TreeGrafter"/>
</dbReference>
<dbReference type="GO" id="GO:0030182">
    <property type="term" value="P:neuron differentiation"/>
    <property type="evidence" value="ECO:0007669"/>
    <property type="project" value="TreeGrafter"/>
</dbReference>
<accession>N6UQN3</accession>
<dbReference type="EMBL" id="KB630812">
    <property type="protein sequence ID" value="ERL83879.1"/>
    <property type="molecule type" value="Genomic_DNA"/>
</dbReference>
<evidence type="ECO:0000256" key="1">
    <source>
        <dbReference type="ARBA" id="ARBA00004498"/>
    </source>
</evidence>
<proteinExistence type="inferred from homology"/>
<evidence type="ECO:0000256" key="6">
    <source>
        <dbReference type="ARBA" id="ARBA00022687"/>
    </source>
</evidence>
<evidence type="ECO:0000313" key="10">
    <source>
        <dbReference type="EMBL" id="ENN83070.1"/>
    </source>
</evidence>
<keyword evidence="7" id="KW-1015">Disulfide bond</keyword>
<keyword evidence="5" id="KW-0272">Extracellular matrix</keyword>
<dbReference type="Pfam" id="PF00110">
    <property type="entry name" value="wnt"/>
    <property type="match status" value="1"/>
</dbReference>
<comment type="similarity">
    <text evidence="2 9">Belongs to the Wnt family.</text>
</comment>
<evidence type="ECO:0000313" key="13">
    <source>
        <dbReference type="EMBL" id="ERL83884.1"/>
    </source>
</evidence>
<dbReference type="GO" id="GO:0060070">
    <property type="term" value="P:canonical Wnt signaling pathway"/>
    <property type="evidence" value="ECO:0007669"/>
    <property type="project" value="TreeGrafter"/>
</dbReference>
<evidence type="ECO:0000256" key="7">
    <source>
        <dbReference type="ARBA" id="ARBA00023157"/>
    </source>
</evidence>
<dbReference type="PRINTS" id="PR01349">
    <property type="entry name" value="WNTPROTEIN"/>
</dbReference>
<evidence type="ECO:0000256" key="8">
    <source>
        <dbReference type="ARBA" id="ARBA00023288"/>
    </source>
</evidence>
<dbReference type="SMART" id="SM00097">
    <property type="entry name" value="WNT1"/>
    <property type="match status" value="1"/>
</dbReference>
<evidence type="ECO:0000313" key="14">
    <source>
        <dbReference type="EMBL" id="ERL83891.1"/>
    </source>
</evidence>
<feature type="non-terminal residue" evidence="11">
    <location>
        <position position="1"/>
    </location>
</feature>
<comment type="function">
    <text evidence="9">Ligand for members of the frizzled family of seven transmembrane receptors.</text>
</comment>
<dbReference type="HOGENOM" id="CLU_033039_2_0_1"/>
<dbReference type="PANTHER" id="PTHR12027:SF97">
    <property type="entry name" value="PROTEIN WNT-4"/>
    <property type="match status" value="1"/>
</dbReference>
<evidence type="ECO:0000256" key="9">
    <source>
        <dbReference type="RuleBase" id="RU003500"/>
    </source>
</evidence>
<dbReference type="GO" id="GO:0005109">
    <property type="term" value="F:frizzled binding"/>
    <property type="evidence" value="ECO:0007669"/>
    <property type="project" value="TreeGrafter"/>
</dbReference>
<gene>
    <name evidence="12" type="ORF">D910_01159</name>
    <name evidence="13" type="ORF">D910_01164</name>
    <name evidence="14" type="ORF">D910_01181</name>
    <name evidence="11" type="ORF">YQE_00567</name>
    <name evidence="10" type="ORF">YQE_00568</name>
</gene>
<evidence type="ECO:0000256" key="4">
    <source>
        <dbReference type="ARBA" id="ARBA00022525"/>
    </source>
</evidence>
<evidence type="ECO:0000256" key="2">
    <source>
        <dbReference type="ARBA" id="ARBA00005683"/>
    </source>
</evidence>
<dbReference type="EMBL" id="KB630829">
    <property type="protein sequence ID" value="ERL83891.1"/>
    <property type="molecule type" value="Genomic_DNA"/>
</dbReference>
<dbReference type="GO" id="GO:0005615">
    <property type="term" value="C:extracellular space"/>
    <property type="evidence" value="ECO:0007669"/>
    <property type="project" value="TreeGrafter"/>
</dbReference>
<dbReference type="STRING" id="77166.N6UQN3"/>
<comment type="subcellular location">
    <subcellularLocation>
        <location evidence="1 9">Secreted</location>
        <location evidence="1 9">Extracellular space</location>
        <location evidence="1 9">Extracellular matrix</location>
    </subcellularLocation>
</comment>
<name>N6UQN3_DENPD</name>
<dbReference type="OMA" id="PWQCDLL"/>
<evidence type="ECO:0000256" key="5">
    <source>
        <dbReference type="ARBA" id="ARBA00022530"/>
    </source>
</evidence>
<keyword evidence="6 9" id="KW-0879">Wnt signaling pathway</keyword>
<evidence type="ECO:0000256" key="3">
    <source>
        <dbReference type="ARBA" id="ARBA00022473"/>
    </source>
</evidence>
<keyword evidence="3 9" id="KW-0217">Developmental protein</keyword>
<reference evidence="11 15" key="1">
    <citation type="journal article" date="2013" name="Genome Biol.">
        <title>Draft genome of the mountain pine beetle, Dendroctonus ponderosae Hopkins, a major forest pest.</title>
        <authorList>
            <person name="Keeling C.I."/>
            <person name="Yuen M.M."/>
            <person name="Liao N.Y."/>
            <person name="Docking T.R."/>
            <person name="Chan S.K."/>
            <person name="Taylor G.A."/>
            <person name="Palmquist D.L."/>
            <person name="Jackman S.D."/>
            <person name="Nguyen A."/>
            <person name="Li M."/>
            <person name="Henderson H."/>
            <person name="Janes J.K."/>
            <person name="Zhao Y."/>
            <person name="Pandoh P."/>
            <person name="Moore R."/>
            <person name="Sperling F.A."/>
            <person name="Huber D.P."/>
            <person name="Birol I."/>
            <person name="Jones S.J."/>
            <person name="Bohlmann J."/>
        </authorList>
    </citation>
    <scope>NUCLEOTIDE SEQUENCE</scope>
</reference>
<evidence type="ECO:0000313" key="15">
    <source>
        <dbReference type="Proteomes" id="UP000030742"/>
    </source>
</evidence>
<keyword evidence="8" id="KW-0449">Lipoprotein</keyword>
<evidence type="ECO:0000313" key="12">
    <source>
        <dbReference type="EMBL" id="ERL83879.1"/>
    </source>
</evidence>
<keyword evidence="4" id="KW-0964">Secreted</keyword>
<dbReference type="InterPro" id="IPR018161">
    <property type="entry name" value="Wnt_CS"/>
</dbReference>
<dbReference type="PROSITE" id="PS00246">
    <property type="entry name" value="WNT1"/>
    <property type="match status" value="1"/>
</dbReference>
<dbReference type="GO" id="GO:0045165">
    <property type="term" value="P:cell fate commitment"/>
    <property type="evidence" value="ECO:0007669"/>
    <property type="project" value="TreeGrafter"/>
</dbReference>